<dbReference type="EMBL" id="CAADRM010000144">
    <property type="protein sequence ID" value="VFU18138.1"/>
    <property type="molecule type" value="Genomic_DNA"/>
</dbReference>
<reference evidence="2" key="1">
    <citation type="submission" date="2019-03" db="EMBL/GenBank/DDBJ databases">
        <authorList>
            <person name="Hao L."/>
        </authorList>
    </citation>
    <scope>NUCLEOTIDE SEQUENCE</scope>
</reference>
<proteinExistence type="predicted"/>
<feature type="region of interest" description="Disordered" evidence="1">
    <location>
        <begin position="147"/>
        <end position="167"/>
    </location>
</feature>
<evidence type="ECO:0000313" key="2">
    <source>
        <dbReference type="EMBL" id="VFU18138.1"/>
    </source>
</evidence>
<accession>A0A485M7T0</accession>
<protein>
    <submittedName>
        <fullName evidence="2">Uncharacterized protein</fullName>
    </submittedName>
</protein>
<organism evidence="2">
    <name type="scientific">anaerobic digester metagenome</name>
    <dbReference type="NCBI Taxonomy" id="1263854"/>
    <lineage>
        <taxon>unclassified sequences</taxon>
        <taxon>metagenomes</taxon>
        <taxon>ecological metagenomes</taxon>
    </lineage>
</organism>
<evidence type="ECO:0000256" key="1">
    <source>
        <dbReference type="SAM" id="MobiDB-lite"/>
    </source>
</evidence>
<sequence length="167" mass="18768">MNMKKAILLSIAAFTILGAGQSAPAQELLSLNQTFVLHPAPREHDSYSLYYNILVRSPGLIRIRLDLENVSPDLAGEVKFLSVSLRQLENEVEVRRVESGPGGIVLEYGVDAYELDRTKGEYRIVVSNWSQLHTAVARLVAWYPGEEDSEEPWPYIPGRPRAEDLTF</sequence>
<dbReference type="AlphaFoldDB" id="A0A485M7T0"/>
<gene>
    <name evidence="2" type="ORF">SCFA_770027</name>
</gene>
<name>A0A485M7T0_9ZZZZ</name>